<dbReference type="SUPFAM" id="SSF55729">
    <property type="entry name" value="Acyl-CoA N-acyltransferases (Nat)"/>
    <property type="match status" value="1"/>
</dbReference>
<dbReference type="InterPro" id="IPR016181">
    <property type="entry name" value="Acyl_CoA_acyltransferase"/>
</dbReference>
<dbReference type="InterPro" id="IPR000182">
    <property type="entry name" value="GNAT_dom"/>
</dbReference>
<name>B8HSQ3_CYAP4</name>
<evidence type="ECO:0000259" key="1">
    <source>
        <dbReference type="Pfam" id="PF13302"/>
    </source>
</evidence>
<dbReference type="KEGG" id="cyn:Cyan7425_3717"/>
<dbReference type="eggNOG" id="COG1670">
    <property type="taxonomic scope" value="Bacteria"/>
</dbReference>
<dbReference type="InterPro" id="IPR051531">
    <property type="entry name" value="N-acetyltransferase"/>
</dbReference>
<dbReference type="STRING" id="395961.Cyan7425_3717"/>
<feature type="domain" description="N-acetyltransferase" evidence="1">
    <location>
        <begin position="19"/>
        <end position="161"/>
    </location>
</feature>
<dbReference type="EMBL" id="CP001344">
    <property type="protein sequence ID" value="ACL46036.1"/>
    <property type="molecule type" value="Genomic_DNA"/>
</dbReference>
<evidence type="ECO:0000313" key="2">
    <source>
        <dbReference type="EMBL" id="ACL46036.1"/>
    </source>
</evidence>
<reference evidence="2" key="1">
    <citation type="submission" date="2009-01" db="EMBL/GenBank/DDBJ databases">
        <title>Complete sequence of chromosome Cyanothece sp. PCC 7425.</title>
        <authorList>
            <consortium name="US DOE Joint Genome Institute"/>
            <person name="Lucas S."/>
            <person name="Copeland A."/>
            <person name="Lapidus A."/>
            <person name="Glavina del Rio T."/>
            <person name="Dalin E."/>
            <person name="Tice H."/>
            <person name="Bruce D."/>
            <person name="Goodwin L."/>
            <person name="Pitluck S."/>
            <person name="Sims D."/>
            <person name="Meineke L."/>
            <person name="Brettin T."/>
            <person name="Detter J.C."/>
            <person name="Han C."/>
            <person name="Larimer F."/>
            <person name="Land M."/>
            <person name="Hauser L."/>
            <person name="Kyrpides N."/>
            <person name="Ovchinnikova G."/>
            <person name="Liberton M."/>
            <person name="Stoeckel J."/>
            <person name="Banerjee A."/>
            <person name="Singh A."/>
            <person name="Page L."/>
            <person name="Sato H."/>
            <person name="Zhao L."/>
            <person name="Sherman L."/>
            <person name="Pakrasi H."/>
            <person name="Richardson P."/>
        </authorList>
    </citation>
    <scope>NUCLEOTIDE SEQUENCE</scope>
    <source>
        <strain evidence="2">PCC 7425</strain>
    </source>
</reference>
<organism evidence="2">
    <name type="scientific">Cyanothece sp. (strain PCC 7425 / ATCC 29141)</name>
    <dbReference type="NCBI Taxonomy" id="395961"/>
    <lineage>
        <taxon>Bacteria</taxon>
        <taxon>Bacillati</taxon>
        <taxon>Cyanobacteriota</taxon>
        <taxon>Cyanophyceae</taxon>
        <taxon>Gomontiellales</taxon>
        <taxon>Cyanothecaceae</taxon>
        <taxon>Cyanothece</taxon>
    </lineage>
</organism>
<protein>
    <recommendedName>
        <fullName evidence="1">N-acetyltransferase domain-containing protein</fullName>
    </recommendedName>
</protein>
<proteinExistence type="predicted"/>
<dbReference type="GO" id="GO:0016747">
    <property type="term" value="F:acyltransferase activity, transferring groups other than amino-acyl groups"/>
    <property type="evidence" value="ECO:0007669"/>
    <property type="project" value="InterPro"/>
</dbReference>
<sequence length="207" mass="23434">MLLYSLNVGVADMEIGTRRFLLRDFVELDRPSFLDYHTDPRSQIFYPPSDANLQQATRLFDTFLKWAADRPRINYQLAIVQRQEPEALVGCCGLRGVQCPVGEMELGIELSPAYWGRYAYAIEVGRALLDFGFRELQLDVISGSTVSANTRIAKLAQWIGAEVVDIRPGATWMSGRGWSEVHWRITRERWHRSTTGGNHGFAIAAGR</sequence>
<dbReference type="Pfam" id="PF13302">
    <property type="entry name" value="Acetyltransf_3"/>
    <property type="match status" value="1"/>
</dbReference>
<accession>B8HSQ3</accession>
<dbReference type="PANTHER" id="PTHR43792">
    <property type="entry name" value="GNAT FAMILY, PUTATIVE (AFU_ORTHOLOGUE AFUA_3G00765)-RELATED-RELATED"/>
    <property type="match status" value="1"/>
</dbReference>
<dbReference type="HOGENOM" id="CLU_013985_3_6_3"/>
<dbReference type="AlphaFoldDB" id="B8HSQ3"/>
<dbReference type="Gene3D" id="3.40.630.30">
    <property type="match status" value="1"/>
</dbReference>
<gene>
    <name evidence="2" type="ordered locus">Cyan7425_3717</name>
</gene>